<reference evidence="1" key="1">
    <citation type="journal article" date="2021" name="Proc. Natl. Acad. Sci. U.S.A.">
        <title>A Catalog of Tens of Thousands of Viruses from Human Metagenomes Reveals Hidden Associations with Chronic Diseases.</title>
        <authorList>
            <person name="Tisza M.J."/>
            <person name="Buck C.B."/>
        </authorList>
    </citation>
    <scope>NUCLEOTIDE SEQUENCE</scope>
    <source>
        <strain evidence="1">CtNQV2</strain>
    </source>
</reference>
<accession>A0A8S5RYK0</accession>
<sequence>MKNTYKYSCKVEINDKNTLKELYDYLRHYKYVVDVPYQSVGKYLANILVTVNDKRWLSYYLYYKEYEGYAVLTRSDVEEHYTNIINCGTDVELFKKLVVIKSEEDDFDFALYNLNKAYEK</sequence>
<protein>
    <submittedName>
        <fullName evidence="1">Uncharacterized protein</fullName>
    </submittedName>
</protein>
<proteinExistence type="predicted"/>
<organism evidence="1">
    <name type="scientific">Myoviridae sp. ctNQV2</name>
    <dbReference type="NCBI Taxonomy" id="2827683"/>
    <lineage>
        <taxon>Viruses</taxon>
        <taxon>Duplodnaviria</taxon>
        <taxon>Heunggongvirae</taxon>
        <taxon>Uroviricota</taxon>
        <taxon>Caudoviricetes</taxon>
    </lineage>
</organism>
<dbReference type="EMBL" id="BK032510">
    <property type="protein sequence ID" value="DAF43844.1"/>
    <property type="molecule type" value="Genomic_DNA"/>
</dbReference>
<name>A0A8S5RYK0_9CAUD</name>
<evidence type="ECO:0000313" key="1">
    <source>
        <dbReference type="EMBL" id="DAF43844.1"/>
    </source>
</evidence>